<feature type="binding site" evidence="5">
    <location>
        <begin position="228"/>
        <end position="230"/>
    </location>
    <ligand>
        <name>Mo-molybdopterin</name>
        <dbReference type="ChEBI" id="CHEBI:71302"/>
    </ligand>
</feature>
<dbReference type="GO" id="GO:0043546">
    <property type="term" value="F:molybdopterin cofactor binding"/>
    <property type="evidence" value="ECO:0007669"/>
    <property type="project" value="UniProtKB-UniRule"/>
</dbReference>
<comment type="function">
    <text evidence="5">Part of the MsrPQ system that repairs oxidized cell envelope proteins containing methionine sulfoxide residues (Met-O), using respiratory chain electrons. Thus protects these proteins from oxidative-stress damage caused by reactive species of oxygen and chlorine. MsrPQ is essential for the maintenance of envelope integrity under bleach stress, rescuing a wide series of structurally unrelated cell envelope proteins from methionine oxidation. The catalytic subunit MsrP is non-stereospecific, being able to reduce both (R-) and (S-) diastereoisomers of methionine sulfoxide.</text>
</comment>
<dbReference type="InterPro" id="IPR000572">
    <property type="entry name" value="OxRdtase_Mopterin-bd_dom"/>
</dbReference>
<dbReference type="PANTHER" id="PTHR43032">
    <property type="entry name" value="PROTEIN-METHIONINE-SULFOXIDE REDUCTASE"/>
    <property type="match status" value="1"/>
</dbReference>
<comment type="similarity">
    <text evidence="5">Belongs to the MsrP family.</text>
</comment>
<evidence type="ECO:0000256" key="1">
    <source>
        <dbReference type="ARBA" id="ARBA00022505"/>
    </source>
</evidence>
<accession>E4TYJ8</accession>
<keyword evidence="3 5" id="KW-0732">Signal</keyword>
<evidence type="ECO:0000256" key="2">
    <source>
        <dbReference type="ARBA" id="ARBA00022723"/>
    </source>
</evidence>
<feature type="binding site" evidence="5">
    <location>
        <position position="69"/>
    </location>
    <ligand>
        <name>Mo-molybdopterin</name>
        <dbReference type="ChEBI" id="CHEBI:71302"/>
    </ligand>
</feature>
<dbReference type="HAMAP" id="MF_01206">
    <property type="entry name" value="MsrP"/>
    <property type="match status" value="1"/>
</dbReference>
<dbReference type="NCBIfam" id="NF003767">
    <property type="entry name" value="PRK05363.1"/>
    <property type="match status" value="1"/>
</dbReference>
<evidence type="ECO:0000313" key="8">
    <source>
        <dbReference type="Proteomes" id="UP000008721"/>
    </source>
</evidence>
<evidence type="ECO:0000256" key="3">
    <source>
        <dbReference type="ARBA" id="ARBA00022729"/>
    </source>
</evidence>
<gene>
    <name evidence="5" type="primary">msrP</name>
    <name evidence="7" type="ordered locus">Sulku_0308</name>
</gene>
<feature type="binding site" evidence="5">
    <location>
        <position position="212"/>
    </location>
    <ligand>
        <name>Mo-molybdopterin</name>
        <dbReference type="ChEBI" id="CHEBI:71302"/>
    </ligand>
</feature>
<keyword evidence="4 5" id="KW-0560">Oxidoreductase</keyword>
<feature type="binding site" evidence="5">
    <location>
        <position position="127"/>
    </location>
    <ligand>
        <name>Mo-molybdopterin</name>
        <dbReference type="ChEBI" id="CHEBI:71302"/>
    </ligand>
    <ligandPart>
        <name>Mo</name>
        <dbReference type="ChEBI" id="CHEBI:28685"/>
    </ligandPart>
</feature>
<feature type="binding site" evidence="5">
    <location>
        <position position="162"/>
    </location>
    <ligand>
        <name>Mo-molybdopterin</name>
        <dbReference type="ChEBI" id="CHEBI:71302"/>
    </ligand>
</feature>
<reference evidence="7 8" key="1">
    <citation type="journal article" date="2012" name="Stand. Genomic Sci.">
        <title>Complete genome sequence of the sulfur compounds oxidizing chemolithoautotroph Sulfuricurvum kujiense type strain (YK-1(T)).</title>
        <authorList>
            <person name="Han C."/>
            <person name="Kotsyurbenko O."/>
            <person name="Chertkov O."/>
            <person name="Held B."/>
            <person name="Lapidus A."/>
            <person name="Nolan M."/>
            <person name="Lucas S."/>
            <person name="Hammon N."/>
            <person name="Deshpande S."/>
            <person name="Cheng J.F."/>
            <person name="Tapia R."/>
            <person name="Goodwin L.A."/>
            <person name="Pitluck S."/>
            <person name="Liolios K."/>
            <person name="Pagani I."/>
            <person name="Ivanova N."/>
            <person name="Mavromatis K."/>
            <person name="Mikhailova N."/>
            <person name="Pati A."/>
            <person name="Chen A."/>
            <person name="Palaniappan K."/>
            <person name="Land M."/>
            <person name="Hauser L."/>
            <person name="Chang Y.J."/>
            <person name="Jeffries C.D."/>
            <person name="Brambilla E.M."/>
            <person name="Rohde M."/>
            <person name="Spring S."/>
            <person name="Sikorski J."/>
            <person name="Goker M."/>
            <person name="Woyke T."/>
            <person name="Bristow J."/>
            <person name="Eisen J.A."/>
            <person name="Markowitz V."/>
            <person name="Hugenholtz P."/>
            <person name="Kyrpides N.C."/>
            <person name="Klenk H.P."/>
            <person name="Detter J.C."/>
        </authorList>
    </citation>
    <scope>NUCLEOTIDE SEQUENCE [LARGE SCALE GENOMIC DNA]</scope>
    <source>
        <strain evidence="8">ATCC BAA-921 / DSM 16994 / JCM 11577 / YK-1</strain>
    </source>
</reference>
<comment type="subunit">
    <text evidence="5">Heterodimer of a catalytic subunit (MsrP) and a heme-binding subunit (MsrQ).</text>
</comment>
<dbReference type="eggNOG" id="COG2041">
    <property type="taxonomic scope" value="Bacteria"/>
</dbReference>
<evidence type="ECO:0000256" key="5">
    <source>
        <dbReference type="HAMAP-Rule" id="MF_01206"/>
    </source>
</evidence>
<keyword evidence="8" id="KW-1185">Reference proteome</keyword>
<proteinExistence type="inferred from homology"/>
<dbReference type="GO" id="GO:0030091">
    <property type="term" value="P:protein repair"/>
    <property type="evidence" value="ECO:0007669"/>
    <property type="project" value="UniProtKB-UniRule"/>
</dbReference>
<dbReference type="EC" id="1.8.5.-" evidence="5"/>
<evidence type="ECO:0000313" key="7">
    <source>
        <dbReference type="EMBL" id="ADR32975.1"/>
    </source>
</evidence>
<dbReference type="Gene3D" id="3.90.420.10">
    <property type="entry name" value="Oxidoreductase, molybdopterin-binding domain"/>
    <property type="match status" value="1"/>
</dbReference>
<feature type="binding site" evidence="5">
    <location>
        <position position="217"/>
    </location>
    <ligand>
        <name>Mo-molybdopterin</name>
        <dbReference type="ChEBI" id="CHEBI:71302"/>
    </ligand>
</feature>
<dbReference type="GO" id="GO:0046872">
    <property type="term" value="F:metal ion binding"/>
    <property type="evidence" value="ECO:0007669"/>
    <property type="project" value="UniProtKB-KW"/>
</dbReference>
<evidence type="ECO:0000259" key="6">
    <source>
        <dbReference type="Pfam" id="PF00174"/>
    </source>
</evidence>
<dbReference type="HOGENOM" id="CLU_045520_0_0_7"/>
<dbReference type="SUPFAM" id="SSF56524">
    <property type="entry name" value="Oxidoreductase molybdopterin-binding domain"/>
    <property type="match status" value="1"/>
</dbReference>
<dbReference type="AlphaFoldDB" id="E4TYJ8"/>
<dbReference type="STRING" id="709032.Sulku_0308"/>
<dbReference type="EMBL" id="CP002355">
    <property type="protein sequence ID" value="ADR32975.1"/>
    <property type="molecule type" value="Genomic_DNA"/>
</dbReference>
<organism evidence="7 8">
    <name type="scientific">Sulfuricurvum kujiense (strain ATCC BAA-921 / DSM 16994 / JCM 11577 / YK-1)</name>
    <dbReference type="NCBI Taxonomy" id="709032"/>
    <lineage>
        <taxon>Bacteria</taxon>
        <taxon>Pseudomonadati</taxon>
        <taxon>Campylobacterota</taxon>
        <taxon>Epsilonproteobacteria</taxon>
        <taxon>Campylobacterales</taxon>
        <taxon>Sulfurimonadaceae</taxon>
        <taxon>Sulfuricurvum</taxon>
    </lineage>
</organism>
<dbReference type="RefSeq" id="WP_013459172.1">
    <property type="nucleotide sequence ID" value="NC_014762.1"/>
</dbReference>
<dbReference type="InterPro" id="IPR022867">
    <property type="entry name" value="MsrP"/>
</dbReference>
<dbReference type="Pfam" id="PF00174">
    <property type="entry name" value="Oxidored_molyb"/>
    <property type="match status" value="1"/>
</dbReference>
<keyword evidence="2 5" id="KW-0479">Metal-binding</keyword>
<dbReference type="Proteomes" id="UP000008721">
    <property type="component" value="Chromosome"/>
</dbReference>
<dbReference type="KEGG" id="sku:Sulku_0308"/>
<comment type="catalytic activity">
    <reaction evidence="5">
        <text>L-methionyl-[protein] + a quinone + H2O = L-methionyl-(S)-S-oxide-[protein] + a quinol</text>
        <dbReference type="Rhea" id="RHEA:51292"/>
        <dbReference type="Rhea" id="RHEA-COMP:12313"/>
        <dbReference type="Rhea" id="RHEA-COMP:12315"/>
        <dbReference type="ChEBI" id="CHEBI:15377"/>
        <dbReference type="ChEBI" id="CHEBI:16044"/>
        <dbReference type="ChEBI" id="CHEBI:24646"/>
        <dbReference type="ChEBI" id="CHEBI:44120"/>
        <dbReference type="ChEBI" id="CHEBI:132124"/>
    </reaction>
</comment>
<protein>
    <recommendedName>
        <fullName evidence="5">Protein-methionine-sulfoxide reductase catalytic subunit MsrP</fullName>
        <ecNumber evidence="5">1.8.5.-</ecNumber>
    </recommendedName>
</protein>
<dbReference type="OrthoDB" id="9795587at2"/>
<feature type="binding site" evidence="5">
    <location>
        <begin position="72"/>
        <end position="73"/>
    </location>
    <ligand>
        <name>Mo-molybdopterin</name>
        <dbReference type="ChEBI" id="CHEBI:71302"/>
    </ligand>
</feature>
<comment type="catalytic activity">
    <reaction evidence="5">
        <text>L-methionyl-[protein] + a quinone + H2O = L-methionyl-(R)-S-oxide-[protein] + a quinol</text>
        <dbReference type="Rhea" id="RHEA:51296"/>
        <dbReference type="Rhea" id="RHEA-COMP:12313"/>
        <dbReference type="Rhea" id="RHEA-COMP:12314"/>
        <dbReference type="ChEBI" id="CHEBI:15377"/>
        <dbReference type="ChEBI" id="CHEBI:16044"/>
        <dbReference type="ChEBI" id="CHEBI:24646"/>
        <dbReference type="ChEBI" id="CHEBI:45764"/>
        <dbReference type="ChEBI" id="CHEBI:132124"/>
    </reaction>
</comment>
<name>E4TYJ8_SULKY</name>
<dbReference type="InterPro" id="IPR036374">
    <property type="entry name" value="OxRdtase_Mopterin-bd_sf"/>
</dbReference>
<feature type="domain" description="Oxidoreductase molybdopterin-binding" evidence="6">
    <location>
        <begin position="89"/>
        <end position="246"/>
    </location>
</feature>
<keyword evidence="1 5" id="KW-0500">Molybdenum</keyword>
<evidence type="ECO:0000256" key="4">
    <source>
        <dbReference type="ARBA" id="ARBA00023002"/>
    </source>
</evidence>
<dbReference type="PANTHER" id="PTHR43032:SF3">
    <property type="entry name" value="PROTEIN-METHIONINE-SULFOXIDE REDUCTASE CATALYTIC SUBUNIT MSRP"/>
    <property type="match status" value="1"/>
</dbReference>
<dbReference type="GO" id="GO:0016672">
    <property type="term" value="F:oxidoreductase activity, acting on a sulfur group of donors, quinone or similar compound as acceptor"/>
    <property type="evidence" value="ECO:0007669"/>
    <property type="project" value="UniProtKB-UniRule"/>
</dbReference>
<sequence>MLRRDNYDLIHSSEITSEAVYHERRALMKLGASAALLGASPLMAALGFEKSKSKSTLELTPYDQVITYNNFYEYGTDKESPAKLSKNLKTRPWTLSVGGEVQKGRTYDIDELIKKIPLEERIYRFRCVEGWSMVVPWVGFSLSSLLKAAGLTSKSKYVEFETLFDPAQFPGQKQSFGTIPFPYREGLRIDEAMHPLTILAVGLYGKELLPQNGAPIRLVVPWKYGFKSIKSIVKITLSEHQTRSTWNQIAPSEYGFYANVNPLVDHPRWSQKRERVLGKFFKQDTLAFNGYANDVAYLYKNMDLKKFY</sequence>
<comment type="cofactor">
    <cofactor evidence="5">
        <name>Mo-molybdopterin</name>
        <dbReference type="ChEBI" id="CHEBI:71302"/>
    </cofactor>
    <text evidence="5">Binds 1 Mo-molybdopterin (Mo-MPT) cofactor per subunit.</text>
</comment>